<accession>A0A8C4RAG0</accession>
<keyword evidence="1" id="KW-1133">Transmembrane helix</keyword>
<reference evidence="3" key="1">
    <citation type="submission" date="2025-08" db="UniProtKB">
        <authorList>
            <consortium name="Ensembl"/>
        </authorList>
    </citation>
    <scope>IDENTIFICATION</scope>
</reference>
<feature type="domain" description="Immunoglobulin" evidence="2">
    <location>
        <begin position="23"/>
        <end position="129"/>
    </location>
</feature>
<dbReference type="SMART" id="SM00409">
    <property type="entry name" value="IG"/>
    <property type="match status" value="1"/>
</dbReference>
<evidence type="ECO:0000256" key="1">
    <source>
        <dbReference type="SAM" id="Phobius"/>
    </source>
</evidence>
<dbReference type="InterPro" id="IPR013783">
    <property type="entry name" value="Ig-like_fold"/>
</dbReference>
<dbReference type="Pfam" id="PF07686">
    <property type="entry name" value="V-set"/>
    <property type="match status" value="1"/>
</dbReference>
<keyword evidence="1" id="KW-0812">Transmembrane</keyword>
<feature type="transmembrane region" description="Helical" evidence="1">
    <location>
        <begin position="128"/>
        <end position="146"/>
    </location>
</feature>
<evidence type="ECO:0000259" key="2">
    <source>
        <dbReference type="SMART" id="SM00409"/>
    </source>
</evidence>
<organism evidence="3 4">
    <name type="scientific">Eptatretus burgeri</name>
    <name type="common">Inshore hagfish</name>
    <dbReference type="NCBI Taxonomy" id="7764"/>
    <lineage>
        <taxon>Eukaryota</taxon>
        <taxon>Metazoa</taxon>
        <taxon>Chordata</taxon>
        <taxon>Craniata</taxon>
        <taxon>Vertebrata</taxon>
        <taxon>Cyclostomata</taxon>
        <taxon>Myxini</taxon>
        <taxon>Myxiniformes</taxon>
        <taxon>Myxinidae</taxon>
        <taxon>Eptatretinae</taxon>
        <taxon>Eptatretus</taxon>
    </lineage>
</organism>
<evidence type="ECO:0000313" key="3">
    <source>
        <dbReference type="Ensembl" id="ENSEBUP00000026615.1"/>
    </source>
</evidence>
<proteinExistence type="predicted"/>
<dbReference type="Gene3D" id="2.60.40.10">
    <property type="entry name" value="Immunoglobulins"/>
    <property type="match status" value="1"/>
</dbReference>
<dbReference type="Proteomes" id="UP000694388">
    <property type="component" value="Unplaced"/>
</dbReference>
<dbReference type="InterPro" id="IPR036179">
    <property type="entry name" value="Ig-like_dom_sf"/>
</dbReference>
<reference evidence="3" key="2">
    <citation type="submission" date="2025-09" db="UniProtKB">
        <authorList>
            <consortium name="Ensembl"/>
        </authorList>
    </citation>
    <scope>IDENTIFICATION</scope>
</reference>
<keyword evidence="1" id="KW-0472">Membrane</keyword>
<protein>
    <recommendedName>
        <fullName evidence="2">Immunoglobulin domain-containing protein</fullName>
    </recommendedName>
</protein>
<keyword evidence="4" id="KW-1185">Reference proteome</keyword>
<name>A0A8C4RAG0_EPTBU</name>
<dbReference type="SUPFAM" id="SSF48726">
    <property type="entry name" value="Immunoglobulin"/>
    <property type="match status" value="1"/>
</dbReference>
<sequence>MLKTQTRDTNVCTIKEMMELCVQREVIGVRGEDAILPCLFHHNEGNNTSELVFILYKGNDFIYDSMSRSKGRIQTVGNPSEGDGTVRIIDLKMEDEGTYGCGFRFKKLGDQEFTTIFMNKERRSELRVHGMFLIFFFLFSFIRQTLTENENCVK</sequence>
<dbReference type="InterPro" id="IPR003599">
    <property type="entry name" value="Ig_sub"/>
</dbReference>
<dbReference type="Ensembl" id="ENSEBUT00000027191.1">
    <property type="protein sequence ID" value="ENSEBUP00000026615.1"/>
    <property type="gene ID" value="ENSEBUG00000016392.1"/>
</dbReference>
<dbReference type="GeneTree" id="ENSGT00930000152707"/>
<dbReference type="InterPro" id="IPR013106">
    <property type="entry name" value="Ig_V-set"/>
</dbReference>
<dbReference type="AlphaFoldDB" id="A0A8C4RAG0"/>
<evidence type="ECO:0000313" key="4">
    <source>
        <dbReference type="Proteomes" id="UP000694388"/>
    </source>
</evidence>